<dbReference type="PANTHER" id="PTHR43790:SF9">
    <property type="entry name" value="GALACTOFURANOSE TRANSPORTER ATP-BINDING PROTEIN YTFR"/>
    <property type="match status" value="1"/>
</dbReference>
<evidence type="ECO:0000313" key="12">
    <source>
        <dbReference type="EMBL" id="KAJ57134.1"/>
    </source>
</evidence>
<dbReference type="FunFam" id="3.40.50.300:FF:000127">
    <property type="entry name" value="Ribose import ATP-binding protein RbsA"/>
    <property type="match status" value="1"/>
</dbReference>
<dbReference type="InterPro" id="IPR027417">
    <property type="entry name" value="P-loop_NTPase"/>
</dbReference>
<dbReference type="PANTHER" id="PTHR43790">
    <property type="entry name" value="CARBOHYDRATE TRANSPORT ATP-BINDING PROTEIN MG119-RELATED"/>
    <property type="match status" value="1"/>
</dbReference>
<dbReference type="CDD" id="cd03216">
    <property type="entry name" value="ABC_Carb_Monos_I"/>
    <property type="match status" value="1"/>
</dbReference>
<reference evidence="12 13" key="1">
    <citation type="submission" date="2014-03" db="EMBL/GenBank/DDBJ databases">
        <title>Draft Genome Sequence of Actibacterium mucosum KCTC 23349, a Marine Alphaproteobacterium with Complex Ionic Requirements Isolated from Mediterranean Seawater at Malvarrosa Beach, Valencia, Spain.</title>
        <authorList>
            <person name="Arahal D.R."/>
            <person name="Shao Z."/>
            <person name="Lai Q."/>
            <person name="Pujalte M.J."/>
        </authorList>
    </citation>
    <scope>NUCLEOTIDE SEQUENCE [LARGE SCALE GENOMIC DNA]</scope>
    <source>
        <strain evidence="12 13">KCTC 23349</strain>
    </source>
</reference>
<keyword evidence="9" id="KW-0472">Membrane</keyword>
<evidence type="ECO:0000256" key="5">
    <source>
        <dbReference type="ARBA" id="ARBA00022737"/>
    </source>
</evidence>
<keyword evidence="8" id="KW-1278">Translocase</keyword>
<organism evidence="12 13">
    <name type="scientific">Actibacterium mucosum KCTC 23349</name>
    <dbReference type="NCBI Taxonomy" id="1454373"/>
    <lineage>
        <taxon>Bacteria</taxon>
        <taxon>Pseudomonadati</taxon>
        <taxon>Pseudomonadota</taxon>
        <taxon>Alphaproteobacteria</taxon>
        <taxon>Rhodobacterales</taxon>
        <taxon>Roseobacteraceae</taxon>
        <taxon>Actibacterium</taxon>
    </lineage>
</organism>
<keyword evidence="13" id="KW-1185">Reference proteome</keyword>
<dbReference type="STRING" id="1454373.ACMU_01180"/>
<evidence type="ECO:0000256" key="7">
    <source>
        <dbReference type="ARBA" id="ARBA00022840"/>
    </source>
</evidence>
<dbReference type="Proteomes" id="UP000026249">
    <property type="component" value="Unassembled WGS sequence"/>
</dbReference>
<feature type="domain" description="ABC transporter" evidence="11">
    <location>
        <begin position="9"/>
        <end position="244"/>
    </location>
</feature>
<evidence type="ECO:0000256" key="4">
    <source>
        <dbReference type="ARBA" id="ARBA00022597"/>
    </source>
</evidence>
<comment type="subcellular location">
    <subcellularLocation>
        <location evidence="1">Cell membrane</location>
        <topology evidence="1">Peripheral membrane protein</topology>
    </subcellularLocation>
</comment>
<feature type="region of interest" description="Disordered" evidence="10">
    <location>
        <begin position="490"/>
        <end position="512"/>
    </location>
</feature>
<gene>
    <name evidence="12" type="ORF">ACMU_01180</name>
</gene>
<feature type="domain" description="ABC transporter" evidence="11">
    <location>
        <begin position="253"/>
        <end position="497"/>
    </location>
</feature>
<evidence type="ECO:0000259" key="11">
    <source>
        <dbReference type="PROSITE" id="PS50893"/>
    </source>
</evidence>
<evidence type="ECO:0000313" key="13">
    <source>
        <dbReference type="Proteomes" id="UP000026249"/>
    </source>
</evidence>
<dbReference type="GO" id="GO:0005524">
    <property type="term" value="F:ATP binding"/>
    <property type="evidence" value="ECO:0007669"/>
    <property type="project" value="UniProtKB-KW"/>
</dbReference>
<evidence type="ECO:0000256" key="2">
    <source>
        <dbReference type="ARBA" id="ARBA00022448"/>
    </source>
</evidence>
<evidence type="ECO:0000256" key="10">
    <source>
        <dbReference type="SAM" id="MobiDB-lite"/>
    </source>
</evidence>
<dbReference type="InterPro" id="IPR050107">
    <property type="entry name" value="ABC_carbohydrate_import_ATPase"/>
</dbReference>
<protein>
    <submittedName>
        <fullName evidence="12">ABC transporter ATP-binding protein</fullName>
    </submittedName>
</protein>
<dbReference type="PROSITE" id="PS00211">
    <property type="entry name" value="ABC_TRANSPORTER_1"/>
    <property type="match status" value="2"/>
</dbReference>
<evidence type="ECO:0000256" key="9">
    <source>
        <dbReference type="ARBA" id="ARBA00023136"/>
    </source>
</evidence>
<dbReference type="RefSeq" id="WP_035255369.1">
    <property type="nucleotide sequence ID" value="NZ_JFKE01000001.1"/>
</dbReference>
<sequence length="512" mass="55467">MSPHDLPLWECCDISKAYPGVVANDRVNLRLMKGRIHGLLGENGCGKSTLIKTLAGIQQPDSGMLKFDGEPVHLLNPEDARRHGTATVFQEFSLVPSLSVAENIFLARLPMKRGLVDWPAALANAKTVLDRMDIDIEPTATCGDLSVGEQQLVEIAKALSLEARLIILDEPTAALGEHEIEQLHGLLRKLRGQGCAILYVSHRLDEVERIVDEVTVLRGGKVVSASGETRVQVDEIVRAMVGEVVSEHYPKERNATDITVLEARDIQTQHIHGASFDLKKGEVLGFGGVLGSGRTELARAVLGLDPLTVGEMRLKGQAFAPRSIRNAIELGVGLVPENRKSDGLFPNFRANGNVTAAGLGVLSRLGIMNLARETQTTEQLVEQLEVSPSAISKTIGLLSGGNQQKLILARWLFAEVDILILDEPTQGIDIGAKIAVYRLINEMTRQGKSVILISSDHDELLAMSDRVALVRQGRVSKTVAASELSHDDLVRAAGQPSSTSRNDKDAYHAAYS</sequence>
<dbReference type="InterPro" id="IPR017871">
    <property type="entry name" value="ABC_transporter-like_CS"/>
</dbReference>
<dbReference type="InterPro" id="IPR003439">
    <property type="entry name" value="ABC_transporter-like_ATP-bd"/>
</dbReference>
<keyword evidence="3" id="KW-1003">Cell membrane</keyword>
<name>A0A037ZM06_9RHOB</name>
<dbReference type="Gene3D" id="3.40.50.300">
    <property type="entry name" value="P-loop containing nucleotide triphosphate hydrolases"/>
    <property type="match status" value="2"/>
</dbReference>
<dbReference type="SUPFAM" id="SSF52540">
    <property type="entry name" value="P-loop containing nucleoside triphosphate hydrolases"/>
    <property type="match status" value="2"/>
</dbReference>
<comment type="caution">
    <text evidence="12">The sequence shown here is derived from an EMBL/GenBank/DDBJ whole genome shotgun (WGS) entry which is preliminary data.</text>
</comment>
<dbReference type="PROSITE" id="PS50893">
    <property type="entry name" value="ABC_TRANSPORTER_2"/>
    <property type="match status" value="2"/>
</dbReference>
<evidence type="ECO:0000256" key="3">
    <source>
        <dbReference type="ARBA" id="ARBA00022475"/>
    </source>
</evidence>
<feature type="compositionally biased region" description="Basic and acidic residues" evidence="10">
    <location>
        <begin position="501"/>
        <end position="512"/>
    </location>
</feature>
<keyword evidence="4" id="KW-0762">Sugar transport</keyword>
<evidence type="ECO:0000256" key="6">
    <source>
        <dbReference type="ARBA" id="ARBA00022741"/>
    </source>
</evidence>
<dbReference type="OrthoDB" id="9805029at2"/>
<keyword evidence="6" id="KW-0547">Nucleotide-binding</keyword>
<keyword evidence="2" id="KW-0813">Transport</keyword>
<dbReference type="SMART" id="SM00382">
    <property type="entry name" value="AAA"/>
    <property type="match status" value="2"/>
</dbReference>
<dbReference type="AlphaFoldDB" id="A0A037ZM06"/>
<accession>A0A037ZM06</accession>
<dbReference type="EMBL" id="JFKE01000001">
    <property type="protein sequence ID" value="KAJ57134.1"/>
    <property type="molecule type" value="Genomic_DNA"/>
</dbReference>
<keyword evidence="7 12" id="KW-0067">ATP-binding</keyword>
<dbReference type="Pfam" id="PF00005">
    <property type="entry name" value="ABC_tran"/>
    <property type="match status" value="2"/>
</dbReference>
<dbReference type="GO" id="GO:0016887">
    <property type="term" value="F:ATP hydrolysis activity"/>
    <property type="evidence" value="ECO:0007669"/>
    <property type="project" value="InterPro"/>
</dbReference>
<dbReference type="GO" id="GO:0005886">
    <property type="term" value="C:plasma membrane"/>
    <property type="evidence" value="ECO:0007669"/>
    <property type="project" value="UniProtKB-SubCell"/>
</dbReference>
<keyword evidence="5" id="KW-0677">Repeat</keyword>
<evidence type="ECO:0000256" key="1">
    <source>
        <dbReference type="ARBA" id="ARBA00004202"/>
    </source>
</evidence>
<proteinExistence type="predicted"/>
<evidence type="ECO:0000256" key="8">
    <source>
        <dbReference type="ARBA" id="ARBA00022967"/>
    </source>
</evidence>
<dbReference type="CDD" id="cd03215">
    <property type="entry name" value="ABC_Carb_Monos_II"/>
    <property type="match status" value="1"/>
</dbReference>
<dbReference type="InterPro" id="IPR003593">
    <property type="entry name" value="AAA+_ATPase"/>
</dbReference>